<protein>
    <submittedName>
        <fullName evidence="1">Uncharacterized protein</fullName>
    </submittedName>
</protein>
<reference evidence="1" key="1">
    <citation type="submission" date="2014-09" db="EMBL/GenBank/DDBJ databases">
        <authorList>
            <person name="Magalhaes I.L.F."/>
            <person name="Oliveira U."/>
            <person name="Santos F.R."/>
            <person name="Vidigal T.H.D.A."/>
            <person name="Brescovit A.D."/>
            <person name="Santos A.J."/>
        </authorList>
    </citation>
    <scope>NUCLEOTIDE SEQUENCE</scope>
    <source>
        <tissue evidence="1">Shoot tissue taken approximately 20 cm above the soil surface</tissue>
    </source>
</reference>
<name>A0A0A9A5F4_ARUDO</name>
<evidence type="ECO:0000313" key="1">
    <source>
        <dbReference type="EMBL" id="JAD44225.1"/>
    </source>
</evidence>
<proteinExistence type="predicted"/>
<sequence>MDLNAGGS</sequence>
<reference evidence="1" key="2">
    <citation type="journal article" date="2015" name="Data Brief">
        <title>Shoot transcriptome of the giant reed, Arundo donax.</title>
        <authorList>
            <person name="Barrero R.A."/>
            <person name="Guerrero F.D."/>
            <person name="Moolhuijzen P."/>
            <person name="Goolsby J.A."/>
            <person name="Tidwell J."/>
            <person name="Bellgard S.E."/>
            <person name="Bellgard M.I."/>
        </authorList>
    </citation>
    <scope>NUCLEOTIDE SEQUENCE</scope>
    <source>
        <tissue evidence="1">Shoot tissue taken approximately 20 cm above the soil surface</tissue>
    </source>
</reference>
<dbReference type="EMBL" id="GBRH01253670">
    <property type="protein sequence ID" value="JAD44225.1"/>
    <property type="molecule type" value="Transcribed_RNA"/>
</dbReference>
<organism evidence="1">
    <name type="scientific">Arundo donax</name>
    <name type="common">Giant reed</name>
    <name type="synonym">Donax arundinaceus</name>
    <dbReference type="NCBI Taxonomy" id="35708"/>
    <lineage>
        <taxon>Eukaryota</taxon>
        <taxon>Viridiplantae</taxon>
        <taxon>Streptophyta</taxon>
        <taxon>Embryophyta</taxon>
        <taxon>Tracheophyta</taxon>
        <taxon>Spermatophyta</taxon>
        <taxon>Magnoliopsida</taxon>
        <taxon>Liliopsida</taxon>
        <taxon>Poales</taxon>
        <taxon>Poaceae</taxon>
        <taxon>PACMAD clade</taxon>
        <taxon>Arundinoideae</taxon>
        <taxon>Arundineae</taxon>
        <taxon>Arundo</taxon>
    </lineage>
</organism>
<accession>A0A0A9A5F4</accession>